<feature type="transmembrane region" description="Helical" evidence="1">
    <location>
        <begin position="136"/>
        <end position="162"/>
    </location>
</feature>
<dbReference type="AlphaFoldDB" id="A0A4U5K0D2"/>
<dbReference type="RefSeq" id="WP_137266240.1">
    <property type="nucleotide sequence ID" value="NZ_SZUA01000001.1"/>
</dbReference>
<dbReference type="OrthoDB" id="118190at2"/>
<sequence length="169" mass="18040">MNTALASLPLRLPAAAWTLLGAVIATALDLTFAAIYWELAGSSSTRVMQAIAAYWGWGRDAYAGGMATAVLGMALFFGRMILLAALYRIAARPYPALIERPYLWGALFGLAVFLTNHYLVVPLIASMPPSTAPTDWLWQCSCAVAHMVLIGVPLALSARIAIAAADSER</sequence>
<gene>
    <name evidence="2" type="ORF">FCE95_07150</name>
</gene>
<evidence type="ECO:0000313" key="2">
    <source>
        <dbReference type="EMBL" id="TKR34037.1"/>
    </source>
</evidence>
<feature type="transmembrane region" description="Helical" evidence="1">
    <location>
        <begin position="102"/>
        <end position="124"/>
    </location>
</feature>
<evidence type="ECO:0008006" key="4">
    <source>
        <dbReference type="Google" id="ProtNLM"/>
    </source>
</evidence>
<evidence type="ECO:0000256" key="1">
    <source>
        <dbReference type="SAM" id="Phobius"/>
    </source>
</evidence>
<keyword evidence="3" id="KW-1185">Reference proteome</keyword>
<dbReference type="EMBL" id="SZUA01000001">
    <property type="protein sequence ID" value="TKR34037.1"/>
    <property type="molecule type" value="Genomic_DNA"/>
</dbReference>
<organism evidence="2 3">
    <name type="scientific">Luteimonas gilva</name>
    <dbReference type="NCBI Taxonomy" id="2572684"/>
    <lineage>
        <taxon>Bacteria</taxon>
        <taxon>Pseudomonadati</taxon>
        <taxon>Pseudomonadota</taxon>
        <taxon>Gammaproteobacteria</taxon>
        <taxon>Lysobacterales</taxon>
        <taxon>Lysobacteraceae</taxon>
        <taxon>Luteimonas</taxon>
    </lineage>
</organism>
<name>A0A4U5K0D2_9GAMM</name>
<dbReference type="Proteomes" id="UP000308707">
    <property type="component" value="Unassembled WGS sequence"/>
</dbReference>
<evidence type="ECO:0000313" key="3">
    <source>
        <dbReference type="Proteomes" id="UP000308707"/>
    </source>
</evidence>
<protein>
    <recommendedName>
        <fullName evidence="4">DUF1440 domain-containing protein</fullName>
    </recommendedName>
</protein>
<keyword evidence="1" id="KW-1133">Transmembrane helix</keyword>
<feature type="transmembrane region" description="Helical" evidence="1">
    <location>
        <begin position="12"/>
        <end position="37"/>
    </location>
</feature>
<accession>A0A4U5K0D2</accession>
<keyword evidence="1" id="KW-0472">Membrane</keyword>
<feature type="transmembrane region" description="Helical" evidence="1">
    <location>
        <begin position="66"/>
        <end position="90"/>
    </location>
</feature>
<proteinExistence type="predicted"/>
<reference evidence="2 3" key="1">
    <citation type="submission" date="2019-04" db="EMBL/GenBank/DDBJ databases">
        <title>Reference strain of H23.</title>
        <authorList>
            <person name="Luo X."/>
        </authorList>
    </citation>
    <scope>NUCLEOTIDE SEQUENCE [LARGE SCALE GENOMIC DNA]</scope>
    <source>
        <strain evidence="2 3">H23</strain>
    </source>
</reference>
<comment type="caution">
    <text evidence="2">The sequence shown here is derived from an EMBL/GenBank/DDBJ whole genome shotgun (WGS) entry which is preliminary data.</text>
</comment>
<keyword evidence="1" id="KW-0812">Transmembrane</keyword>